<evidence type="ECO:0000313" key="7">
    <source>
        <dbReference type="Proteomes" id="UP000435112"/>
    </source>
</evidence>
<dbReference type="Proteomes" id="UP000434957">
    <property type="component" value="Unassembled WGS sequence"/>
</dbReference>
<gene>
    <name evidence="2" type="ORF">PR001_g21520</name>
    <name evidence="3" type="ORF">PR002_g14069</name>
    <name evidence="4" type="ORF">PR003_g19183</name>
</gene>
<dbReference type="Proteomes" id="UP000435112">
    <property type="component" value="Unassembled WGS sequence"/>
</dbReference>
<evidence type="ECO:0000313" key="6">
    <source>
        <dbReference type="Proteomes" id="UP000434957"/>
    </source>
</evidence>
<evidence type="ECO:0000256" key="1">
    <source>
        <dbReference type="SAM" id="MobiDB-lite"/>
    </source>
</evidence>
<comment type="caution">
    <text evidence="4">The sequence shown here is derived from an EMBL/GenBank/DDBJ whole genome shotgun (WGS) entry which is preliminary data.</text>
</comment>
<evidence type="ECO:0000313" key="2">
    <source>
        <dbReference type="EMBL" id="KAE8990314.1"/>
    </source>
</evidence>
<organism evidence="4 6">
    <name type="scientific">Phytophthora rubi</name>
    <dbReference type="NCBI Taxonomy" id="129364"/>
    <lineage>
        <taxon>Eukaryota</taxon>
        <taxon>Sar</taxon>
        <taxon>Stramenopiles</taxon>
        <taxon>Oomycota</taxon>
        <taxon>Peronosporomycetes</taxon>
        <taxon>Peronosporales</taxon>
        <taxon>Peronosporaceae</taxon>
        <taxon>Phytophthora</taxon>
    </lineage>
</organism>
<dbReference type="EMBL" id="QXFT01001595">
    <property type="protein sequence ID" value="KAE9314672.1"/>
    <property type="molecule type" value="Genomic_DNA"/>
</dbReference>
<sequence>MVCRDFSSRTQVWRRARQRCRVERGRAGVGRGDWSRGWQRCHIVRRNFSGRARDWGAAGSGAASGDDEAHVSASGPSNEMDSAGGNVSGRAAVVEAYAGCCDAMEKLGDAAWRMRKKFEYVPETTIAAQPRGRLWKSGLNKIEREAIGVFLD</sequence>
<accession>A0A6A4DZG4</accession>
<feature type="region of interest" description="Disordered" evidence="1">
    <location>
        <begin position="55"/>
        <end position="85"/>
    </location>
</feature>
<evidence type="ECO:0000313" key="5">
    <source>
        <dbReference type="Proteomes" id="UP000429607"/>
    </source>
</evidence>
<protein>
    <submittedName>
        <fullName evidence="4">Uncharacterized protein</fullName>
    </submittedName>
</protein>
<dbReference type="AlphaFoldDB" id="A0A6A4DZG4"/>
<name>A0A6A4DZG4_9STRA</name>
<evidence type="ECO:0000313" key="3">
    <source>
        <dbReference type="EMBL" id="KAE9014962.1"/>
    </source>
</evidence>
<keyword evidence="6" id="KW-1185">Reference proteome</keyword>
<proteinExistence type="predicted"/>
<dbReference type="EMBL" id="QXFV01002263">
    <property type="protein sequence ID" value="KAE8990314.1"/>
    <property type="molecule type" value="Genomic_DNA"/>
</dbReference>
<reference evidence="4 6" key="1">
    <citation type="submission" date="2018-08" db="EMBL/GenBank/DDBJ databases">
        <title>Genomic investigation of the strawberry pathogen Phytophthora fragariae indicates pathogenicity is determined by transcriptional variation in three key races.</title>
        <authorList>
            <person name="Adams T.M."/>
            <person name="Armitage A.D."/>
            <person name="Sobczyk M.K."/>
            <person name="Bates H.J."/>
            <person name="Dunwell J.M."/>
            <person name="Nellist C.F."/>
            <person name="Harrison R.J."/>
        </authorList>
    </citation>
    <scope>NUCLEOTIDE SEQUENCE [LARGE SCALE GENOMIC DNA]</scope>
    <source>
        <strain evidence="2 5">SCRP249</strain>
        <strain evidence="3 7">SCRP324</strain>
        <strain evidence="4 6">SCRP333</strain>
    </source>
</reference>
<dbReference type="EMBL" id="QXFU01000960">
    <property type="protein sequence ID" value="KAE9014962.1"/>
    <property type="molecule type" value="Genomic_DNA"/>
</dbReference>
<feature type="compositionally biased region" description="Low complexity" evidence="1">
    <location>
        <begin position="55"/>
        <end position="64"/>
    </location>
</feature>
<dbReference type="Proteomes" id="UP000429607">
    <property type="component" value="Unassembled WGS sequence"/>
</dbReference>
<evidence type="ECO:0000313" key="4">
    <source>
        <dbReference type="EMBL" id="KAE9314672.1"/>
    </source>
</evidence>